<evidence type="ECO:0000313" key="3">
    <source>
        <dbReference type="EMBL" id="SEG28051.1"/>
    </source>
</evidence>
<dbReference type="GO" id="GO:0000156">
    <property type="term" value="F:phosphorelay response regulator activity"/>
    <property type="evidence" value="ECO:0007669"/>
    <property type="project" value="InterPro"/>
</dbReference>
<dbReference type="PANTHER" id="PTHR37299:SF1">
    <property type="entry name" value="STAGE 0 SPORULATION PROTEIN A HOMOLOG"/>
    <property type="match status" value="1"/>
</dbReference>
<dbReference type="InterPro" id="IPR007492">
    <property type="entry name" value="LytTR_DNA-bd_dom"/>
</dbReference>
<dbReference type="STRING" id="1120964.GCA_001313265_04855"/>
<reference evidence="4" key="1">
    <citation type="submission" date="2016-10" db="EMBL/GenBank/DDBJ databases">
        <authorList>
            <person name="Varghese N."/>
            <person name="Submissions S."/>
        </authorList>
    </citation>
    <scope>NUCLEOTIDE SEQUENCE [LARGE SCALE GENOMIC DNA]</scope>
    <source>
        <strain evidence="4">DSM 17298</strain>
    </source>
</reference>
<feature type="region of interest" description="Disordered" evidence="1">
    <location>
        <begin position="82"/>
        <end position="125"/>
    </location>
</feature>
<accession>A0A1H5YV79</accession>
<feature type="domain" description="HTH LytTR-type" evidence="2">
    <location>
        <begin position="139"/>
        <end position="237"/>
    </location>
</feature>
<keyword evidence="4" id="KW-1185">Reference proteome</keyword>
<dbReference type="Gene3D" id="2.40.50.1020">
    <property type="entry name" value="LytTr DNA-binding domain"/>
    <property type="match status" value="1"/>
</dbReference>
<dbReference type="GO" id="GO:0003677">
    <property type="term" value="F:DNA binding"/>
    <property type="evidence" value="ECO:0007669"/>
    <property type="project" value="UniProtKB-KW"/>
</dbReference>
<dbReference type="PANTHER" id="PTHR37299">
    <property type="entry name" value="TRANSCRIPTIONAL REGULATOR-RELATED"/>
    <property type="match status" value="1"/>
</dbReference>
<dbReference type="EMBL" id="FNVR01000022">
    <property type="protein sequence ID" value="SEG28051.1"/>
    <property type="molecule type" value="Genomic_DNA"/>
</dbReference>
<keyword evidence="3" id="KW-0238">DNA-binding</keyword>
<gene>
    <name evidence="3" type="ORF">SAMN03080598_03187</name>
</gene>
<feature type="compositionally biased region" description="Basic and acidic residues" evidence="1">
    <location>
        <begin position="98"/>
        <end position="112"/>
    </location>
</feature>
<dbReference type="SMART" id="SM00850">
    <property type="entry name" value="LytTR"/>
    <property type="match status" value="1"/>
</dbReference>
<organism evidence="3 4">
    <name type="scientific">Algoriphagus boritolerans DSM 17298 = JCM 18970</name>
    <dbReference type="NCBI Taxonomy" id="1120964"/>
    <lineage>
        <taxon>Bacteria</taxon>
        <taxon>Pseudomonadati</taxon>
        <taxon>Bacteroidota</taxon>
        <taxon>Cytophagia</taxon>
        <taxon>Cytophagales</taxon>
        <taxon>Cyclobacteriaceae</taxon>
        <taxon>Algoriphagus</taxon>
    </lineage>
</organism>
<dbReference type="PROSITE" id="PS50930">
    <property type="entry name" value="HTH_LYTTR"/>
    <property type="match status" value="1"/>
</dbReference>
<sequence>MEPPKIIILTNEENQLDLLSDLFNAAGCTVKRFDLTKKDALTIINDSTATLAVLDIQVNSIKSDTNRIDPIFEKNPLLKEPKDFKNRQASNNGNIRYSGDKKEQLKTTEDRSSIPSSCQSLIEPKEPKSSHGLIFKENLFIRSNSQLIKLKLEDIIYLEADANYTQVFTTEKKYIIRASMKELQGKLDNKRFARVHKSFMINLEKIECIQSESIQIAGKEIPIGRPQYSWLLRQIKIL</sequence>
<name>A0A1H5YV79_9BACT</name>
<dbReference type="AlphaFoldDB" id="A0A1H5YV79"/>
<evidence type="ECO:0000259" key="2">
    <source>
        <dbReference type="PROSITE" id="PS50930"/>
    </source>
</evidence>
<proteinExistence type="predicted"/>
<evidence type="ECO:0000256" key="1">
    <source>
        <dbReference type="SAM" id="MobiDB-lite"/>
    </source>
</evidence>
<protein>
    <submittedName>
        <fullName evidence="3">LytTr DNA-binding domain-containing protein</fullName>
    </submittedName>
</protein>
<dbReference type="Proteomes" id="UP000236736">
    <property type="component" value="Unassembled WGS sequence"/>
</dbReference>
<dbReference type="Pfam" id="PF04397">
    <property type="entry name" value="LytTR"/>
    <property type="match status" value="1"/>
</dbReference>
<dbReference type="InterPro" id="IPR046947">
    <property type="entry name" value="LytR-like"/>
</dbReference>
<evidence type="ECO:0000313" key="4">
    <source>
        <dbReference type="Proteomes" id="UP000236736"/>
    </source>
</evidence>